<reference evidence="2" key="3">
    <citation type="submission" date="2022-06" db="UniProtKB">
        <authorList>
            <consortium name="EnsemblPlants"/>
        </authorList>
    </citation>
    <scope>IDENTIFICATION</scope>
</reference>
<dbReference type="Gramene" id="TuG1812G0300002427.01.T01">
    <property type="protein sequence ID" value="TuG1812G0300002427.01.T01.cds385462"/>
    <property type="gene ID" value="TuG1812G0300002427.01"/>
</dbReference>
<dbReference type="Proteomes" id="UP000015106">
    <property type="component" value="Chromosome 3"/>
</dbReference>
<protein>
    <submittedName>
        <fullName evidence="2">Uncharacterized protein</fullName>
    </submittedName>
</protein>
<reference evidence="3" key="1">
    <citation type="journal article" date="2013" name="Nature">
        <title>Draft genome of the wheat A-genome progenitor Triticum urartu.</title>
        <authorList>
            <person name="Ling H.Q."/>
            <person name="Zhao S."/>
            <person name="Liu D."/>
            <person name="Wang J."/>
            <person name="Sun H."/>
            <person name="Zhang C."/>
            <person name="Fan H."/>
            <person name="Li D."/>
            <person name="Dong L."/>
            <person name="Tao Y."/>
            <person name="Gao C."/>
            <person name="Wu H."/>
            <person name="Li Y."/>
            <person name="Cui Y."/>
            <person name="Guo X."/>
            <person name="Zheng S."/>
            <person name="Wang B."/>
            <person name="Yu K."/>
            <person name="Liang Q."/>
            <person name="Yang W."/>
            <person name="Lou X."/>
            <person name="Chen J."/>
            <person name="Feng M."/>
            <person name="Jian J."/>
            <person name="Zhang X."/>
            <person name="Luo G."/>
            <person name="Jiang Y."/>
            <person name="Liu J."/>
            <person name="Wang Z."/>
            <person name="Sha Y."/>
            <person name="Zhang B."/>
            <person name="Wu H."/>
            <person name="Tang D."/>
            <person name="Shen Q."/>
            <person name="Xue P."/>
            <person name="Zou S."/>
            <person name="Wang X."/>
            <person name="Liu X."/>
            <person name="Wang F."/>
            <person name="Yang Y."/>
            <person name="An X."/>
            <person name="Dong Z."/>
            <person name="Zhang K."/>
            <person name="Zhang X."/>
            <person name="Luo M.C."/>
            <person name="Dvorak J."/>
            <person name="Tong Y."/>
            <person name="Wang J."/>
            <person name="Yang H."/>
            <person name="Li Z."/>
            <person name="Wang D."/>
            <person name="Zhang A."/>
            <person name="Wang J."/>
        </authorList>
    </citation>
    <scope>NUCLEOTIDE SEQUENCE</scope>
    <source>
        <strain evidence="3">cv. G1812</strain>
    </source>
</reference>
<sequence>SATSPLLLPLISDARSPSPTAISTAPEQLVLCPSPSTPCHLAAATTRSGGRGTDPFVPTADRPLLPGAAPSTGRSLMPLPPASPGRRPSLAELAAAPIGHALAFLHYCHCTPRPNVLVSPSSIKLTVYVYHRRGFFNKFGYITKICTTTRIRRVRLLT</sequence>
<organism evidence="2 3">
    <name type="scientific">Triticum urartu</name>
    <name type="common">Red wild einkorn</name>
    <name type="synonym">Crithodium urartu</name>
    <dbReference type="NCBI Taxonomy" id="4572"/>
    <lineage>
        <taxon>Eukaryota</taxon>
        <taxon>Viridiplantae</taxon>
        <taxon>Streptophyta</taxon>
        <taxon>Embryophyta</taxon>
        <taxon>Tracheophyta</taxon>
        <taxon>Spermatophyta</taxon>
        <taxon>Magnoliopsida</taxon>
        <taxon>Liliopsida</taxon>
        <taxon>Poales</taxon>
        <taxon>Poaceae</taxon>
        <taxon>BOP clade</taxon>
        <taxon>Pooideae</taxon>
        <taxon>Triticodae</taxon>
        <taxon>Triticeae</taxon>
        <taxon>Triticinae</taxon>
        <taxon>Triticum</taxon>
    </lineage>
</organism>
<reference evidence="2" key="2">
    <citation type="submission" date="2018-03" db="EMBL/GenBank/DDBJ databases">
        <title>The Triticum urartu genome reveals the dynamic nature of wheat genome evolution.</title>
        <authorList>
            <person name="Ling H."/>
            <person name="Ma B."/>
            <person name="Shi X."/>
            <person name="Liu H."/>
            <person name="Dong L."/>
            <person name="Sun H."/>
            <person name="Cao Y."/>
            <person name="Gao Q."/>
            <person name="Zheng S."/>
            <person name="Li Y."/>
            <person name="Yu Y."/>
            <person name="Du H."/>
            <person name="Qi M."/>
            <person name="Li Y."/>
            <person name="Yu H."/>
            <person name="Cui Y."/>
            <person name="Wang N."/>
            <person name="Chen C."/>
            <person name="Wu H."/>
            <person name="Zhao Y."/>
            <person name="Zhang J."/>
            <person name="Li Y."/>
            <person name="Zhou W."/>
            <person name="Zhang B."/>
            <person name="Hu W."/>
            <person name="Eijk M."/>
            <person name="Tang J."/>
            <person name="Witsenboer H."/>
            <person name="Zhao S."/>
            <person name="Li Z."/>
            <person name="Zhang A."/>
            <person name="Wang D."/>
            <person name="Liang C."/>
        </authorList>
    </citation>
    <scope>NUCLEOTIDE SEQUENCE [LARGE SCALE GENOMIC DNA]</scope>
    <source>
        <strain evidence="2">cv. G1812</strain>
    </source>
</reference>
<dbReference type="AlphaFoldDB" id="A0A8R7PRE2"/>
<proteinExistence type="predicted"/>
<evidence type="ECO:0000313" key="3">
    <source>
        <dbReference type="Proteomes" id="UP000015106"/>
    </source>
</evidence>
<keyword evidence="3" id="KW-1185">Reference proteome</keyword>
<feature type="region of interest" description="Disordered" evidence="1">
    <location>
        <begin position="42"/>
        <end position="85"/>
    </location>
</feature>
<evidence type="ECO:0000313" key="2">
    <source>
        <dbReference type="EnsemblPlants" id="TuG1812G0300002427.01.T01.cds385462"/>
    </source>
</evidence>
<accession>A0A8R7PRE2</accession>
<evidence type="ECO:0000256" key="1">
    <source>
        <dbReference type="SAM" id="MobiDB-lite"/>
    </source>
</evidence>
<dbReference type="EnsemblPlants" id="TuG1812G0300002427.01.T01">
    <property type="protein sequence ID" value="TuG1812G0300002427.01.T01.cds385462"/>
    <property type="gene ID" value="TuG1812G0300002427.01"/>
</dbReference>
<name>A0A8R7PRE2_TRIUA</name>